<dbReference type="GO" id="GO:0017056">
    <property type="term" value="F:structural constituent of nuclear pore"/>
    <property type="evidence" value="ECO:0007669"/>
    <property type="project" value="TreeGrafter"/>
</dbReference>
<dbReference type="PANTHER" id="PTHR31344">
    <property type="entry name" value="NUCLEAR PORE COMPLEX PROTEIN NUP205"/>
    <property type="match status" value="1"/>
</dbReference>
<evidence type="ECO:0000256" key="2">
    <source>
        <dbReference type="ARBA" id="ARBA00005892"/>
    </source>
</evidence>
<comment type="caution">
    <text evidence="5">The sequence shown here is derived from an EMBL/GenBank/DDBJ whole genome shotgun (WGS) entry which is preliminary data.</text>
</comment>
<dbReference type="Proteomes" id="UP000799439">
    <property type="component" value="Unassembled WGS sequence"/>
</dbReference>
<keyword evidence="3" id="KW-0813">Transport</keyword>
<proteinExistence type="inferred from homology"/>
<dbReference type="InterPro" id="IPR021827">
    <property type="entry name" value="Nup186/Nup192/Nup205"/>
</dbReference>
<gene>
    <name evidence="5" type="ORF">K461DRAFT_309153</name>
</gene>
<protein>
    <submittedName>
        <fullName evidence="5">Uncharacterized protein</fullName>
    </submittedName>
</protein>
<reference evidence="5" key="1">
    <citation type="journal article" date="2020" name="Stud. Mycol.">
        <title>101 Dothideomycetes genomes: a test case for predicting lifestyles and emergence of pathogens.</title>
        <authorList>
            <person name="Haridas S."/>
            <person name="Albert R."/>
            <person name="Binder M."/>
            <person name="Bloem J."/>
            <person name="Labutti K."/>
            <person name="Salamov A."/>
            <person name="Andreopoulos B."/>
            <person name="Baker S."/>
            <person name="Barry K."/>
            <person name="Bills G."/>
            <person name="Bluhm B."/>
            <person name="Cannon C."/>
            <person name="Castanera R."/>
            <person name="Culley D."/>
            <person name="Daum C."/>
            <person name="Ezra D."/>
            <person name="Gonzalez J."/>
            <person name="Henrissat B."/>
            <person name="Kuo A."/>
            <person name="Liang C."/>
            <person name="Lipzen A."/>
            <person name="Lutzoni F."/>
            <person name="Magnuson J."/>
            <person name="Mondo S."/>
            <person name="Nolan M."/>
            <person name="Ohm R."/>
            <person name="Pangilinan J."/>
            <person name="Park H.-J."/>
            <person name="Ramirez L."/>
            <person name="Alfaro M."/>
            <person name="Sun H."/>
            <person name="Tritt A."/>
            <person name="Yoshinaga Y."/>
            <person name="Zwiers L.-H."/>
            <person name="Turgeon B."/>
            <person name="Goodwin S."/>
            <person name="Spatafora J."/>
            <person name="Crous P."/>
            <person name="Grigoriev I."/>
        </authorList>
    </citation>
    <scope>NUCLEOTIDE SEQUENCE</scope>
    <source>
        <strain evidence="5">CBS 260.36</strain>
    </source>
</reference>
<dbReference type="Pfam" id="PF11894">
    <property type="entry name" value="Nup192"/>
    <property type="match status" value="1"/>
</dbReference>
<keyword evidence="6" id="KW-1185">Reference proteome</keyword>
<evidence type="ECO:0000256" key="4">
    <source>
        <dbReference type="ARBA" id="ARBA00023242"/>
    </source>
</evidence>
<keyword evidence="4" id="KW-0539">Nucleus</keyword>
<comment type="similarity">
    <text evidence="2">Belongs to the NUP186/NUP192/NUP205 family.</text>
</comment>
<accession>A0A9P4J8U6</accession>
<sequence length="1687" mass="186376">MNLRPHRAQLSLHSIFNLFLDLPPTSNRGVLLVNACATMEIESLTRLQGLQADLTAFSESRLPNLERLWAELEDSLSVFRQLLAHKQKNEQSRRSLANDRILFDDSEYSINDEFRQEAIQVADELDLDELEAARLLLATQEDTLQDPNRSPTLSAIAHYHGNREALLGALRLVFQLALDSEIEPETRETFGKVVELVLQKESGTADGSWYWNQCQDSMNTIEGWVKRLRDRLNSINVIGETRHSFAAQALEFQRSSLVRQHESLASILASLVKLGHASTSNYNDLLNTAAKLDKFDEIVIHYIPLLIAFPICVGAGDGFAPMHDVRSLDNRFSDKTGTQRWSMTDFRAAATVWWLAEYSGRCSDTAHTPSGLDLEQESDARSDRVMTALREGAFQFVLLVCSKIRPQLWHDPAKSGLIGFLLGSSRIERSDPITISDYFAELLFDKLQIFIEALISNMPDTIRRLKHEEDEQRRNMGAALSQPQHENSLHLERFLSIISYAFHQSPDQAMEAFWADPDGNMYGFLQWASKRQSTPRAAAFCEMFQAIAESDECADAAHKFLIEEAIGASSAKLRRSVSLSWSQIFAELTFYADRLRDSPSLLSGPQDNALAAQTSEPESALMLECYLRLTTHMCCNSASAREFLLNHPEFRLHEVLFDLCKSGIESRFKACAFNTLSSLLVNKTIDTSYGMWDALDAWICGVPTTKSGMIKANQVQSFSEAAMTARLRPIASGFEEPNAFVRFLQRLIELPTDQQALNDALAFSEQLGVNYRMSGIDQYVDFVFSMVMTGVLPNLEDNNQVWELRCACLDFIRVSLSTFNEDLVIFANTTNVNVDTAMSTSSLATYVKLHPFARVMEWLFNDAVIKQLFEASHADPDTLTSAPSDSPLVTTVARSIQVIDLIMRLQSTYFDIVRPLVKTQSATRSRQVANPTLASFEDAILANINIVVDLGLYCSTAFEHLTSLSLALLQRLAQSRKLAGPVGGFSQEKPYSSRLLAALQQTNDVDRISSSFIGPLEVDPREMEAGSQAPGYAIKMAILDLLNNSLEVSSSRPGLAHCLLGFTCTDQTITFSPDSRFDRGSSLFHAVARLYAETATTDPALNTPWLTAVRCKASEILRKLIVSPLTSQIILAQLRESGFNDVVAISQQPFSSSGVIRQLNNDTDFLISEASSVFRNLLEERAAYFEHEALELRTATLSQSLSLQAKAKASLLGSSTLPTGESVQHANVFDLFDFFEENVTAPPSLAALRFMANLDFETCRTGGSDDETQYDLRLVKELLLLREAELRKNGDLYDEPTVQQCQLEAEALLTYMNAENQSLSIKAAQRNAANAWVQLITVMLSSAGLEGVQKSAFVLQALQIVLPKIDLGLAQESSTILPLVKLVYALVQAHSGTSTSASSSPVPTDRLFTAFRTALSCITSTLDSSSLREVSYQILSRLLSSTPSIHSSALKALSSAPERLLDITTEDALSSSPSTRISALLLLRSTTHLSLRQKSPTILRALSRLNFISSLVDALRSIPGLFSSPPPNLEQTLTILRAVLDLLLVLAQDSRGADALLEAGLFPAVRESGLFAADPELGDVQGEEAALTRYYTLLAGVLRVVGAVVCVKGKRNEGVQRAGRAMVGESRACLVAVLKAGRKGGNGWGKETKDVLREVEEGWVTLVWGTDWLEYDEKPAAGAKRSGLAFT</sequence>
<dbReference type="GO" id="GO:0006999">
    <property type="term" value="P:nuclear pore organization"/>
    <property type="evidence" value="ECO:0007669"/>
    <property type="project" value="TreeGrafter"/>
</dbReference>
<dbReference type="GO" id="GO:0044611">
    <property type="term" value="C:nuclear pore inner ring"/>
    <property type="evidence" value="ECO:0007669"/>
    <property type="project" value="TreeGrafter"/>
</dbReference>
<dbReference type="OrthoDB" id="2019644at2759"/>
<dbReference type="EMBL" id="ML996081">
    <property type="protein sequence ID" value="KAF2156951.1"/>
    <property type="molecule type" value="Genomic_DNA"/>
</dbReference>
<organism evidence="5 6">
    <name type="scientific">Myriangium duriaei CBS 260.36</name>
    <dbReference type="NCBI Taxonomy" id="1168546"/>
    <lineage>
        <taxon>Eukaryota</taxon>
        <taxon>Fungi</taxon>
        <taxon>Dikarya</taxon>
        <taxon>Ascomycota</taxon>
        <taxon>Pezizomycotina</taxon>
        <taxon>Dothideomycetes</taxon>
        <taxon>Dothideomycetidae</taxon>
        <taxon>Myriangiales</taxon>
        <taxon>Myriangiaceae</taxon>
        <taxon>Myriangium</taxon>
    </lineage>
</organism>
<comment type="subcellular location">
    <subcellularLocation>
        <location evidence="1">Nucleus</location>
    </subcellularLocation>
</comment>
<dbReference type="PANTHER" id="PTHR31344:SF0">
    <property type="entry name" value="NUCLEAR PORE COMPLEX PROTEIN NUP205"/>
    <property type="match status" value="1"/>
</dbReference>
<evidence type="ECO:0000313" key="6">
    <source>
        <dbReference type="Proteomes" id="UP000799439"/>
    </source>
</evidence>
<evidence type="ECO:0000313" key="5">
    <source>
        <dbReference type="EMBL" id="KAF2156951.1"/>
    </source>
</evidence>
<evidence type="ECO:0000256" key="1">
    <source>
        <dbReference type="ARBA" id="ARBA00004123"/>
    </source>
</evidence>
<evidence type="ECO:0000256" key="3">
    <source>
        <dbReference type="ARBA" id="ARBA00022448"/>
    </source>
</evidence>
<name>A0A9P4J8U6_9PEZI</name>